<keyword evidence="5" id="KW-0645">Protease</keyword>
<sequence>MNQFKEKLRLIYLPFLLIATSFILLYTFLNWAIIIKGNFGSLKQMVINLWLPFALPWIPVLIWLRPRINLLRLKKENAAFGFQFIAVLAIAAPTIISQEYLEKATGKLTALKSIDQYNDSTATKYYSLQNRYIDKAHVSVYPVSNVSGKSNGTLTFSIFVAMPLYEKVADTANKKCECWLVKKYSESINNHISDEQKDAKYHAFAEETQVTFDSTDFTKFVYLERLGNTEEHDGFNAAIAKNTFLTSEKPVVFVAYNEPFENRNGETFPWIFKAFGIGAMIFLVFVAIPHFDDDKLNRFLKGVEEKEESTSLKDTLEMFIPRHGYYATPILIDLNVLVFFIMVFAGLGIISFKATDLLHWGANFRPFVADGQWWRLLTSTFLHGGLMHIVANMIGLVFVGLFLEPAIGTRRFAIFYIVTGIFASIASIWWHAATVSVGASGAIFGMYGVFLALLLKKVFPAALNKAFLTSTLIFVGFNLAMGFAGGIDNAAHIGGLVSGFVIGLIIAPTIKSEIEQKSQEEEPEDIEAEMYS</sequence>
<feature type="transmembrane region" description="Helical" evidence="3">
    <location>
        <begin position="77"/>
        <end position="96"/>
    </location>
</feature>
<dbReference type="RefSeq" id="WP_217792327.1">
    <property type="nucleotide sequence ID" value="NZ_JAHSPG010000012.1"/>
</dbReference>
<dbReference type="EMBL" id="JAHSPG010000012">
    <property type="protein sequence ID" value="MBV4358616.1"/>
    <property type="molecule type" value="Genomic_DNA"/>
</dbReference>
<feature type="transmembrane region" description="Helical" evidence="3">
    <location>
        <begin position="12"/>
        <end position="35"/>
    </location>
</feature>
<proteinExistence type="inferred from homology"/>
<dbReference type="InterPro" id="IPR050925">
    <property type="entry name" value="Rhomboid_protease_S54"/>
</dbReference>
<dbReference type="PANTHER" id="PTHR43731">
    <property type="entry name" value="RHOMBOID PROTEASE"/>
    <property type="match status" value="1"/>
</dbReference>
<feature type="transmembrane region" description="Helical" evidence="3">
    <location>
        <begin position="381"/>
        <end position="403"/>
    </location>
</feature>
<feature type="transmembrane region" description="Helical" evidence="3">
    <location>
        <begin position="47"/>
        <end position="65"/>
    </location>
</feature>
<dbReference type="Proteomes" id="UP000812270">
    <property type="component" value="Unassembled WGS sequence"/>
</dbReference>
<dbReference type="Pfam" id="PF01694">
    <property type="entry name" value="Rhomboid"/>
    <property type="match status" value="1"/>
</dbReference>
<feature type="transmembrane region" description="Helical" evidence="3">
    <location>
        <begin position="493"/>
        <end position="510"/>
    </location>
</feature>
<feature type="transmembrane region" description="Helical" evidence="3">
    <location>
        <begin position="467"/>
        <end position="487"/>
    </location>
</feature>
<accession>A0A9E2S9W8</accession>
<evidence type="ECO:0000313" key="6">
    <source>
        <dbReference type="Proteomes" id="UP000812270"/>
    </source>
</evidence>
<keyword evidence="6" id="KW-1185">Reference proteome</keyword>
<comment type="similarity">
    <text evidence="1">Belongs to the peptidase S54 family.</text>
</comment>
<keyword evidence="3" id="KW-0812">Transmembrane</keyword>
<reference evidence="5" key="1">
    <citation type="submission" date="2021-06" db="EMBL/GenBank/DDBJ databases">
        <authorList>
            <person name="Huq M.A."/>
        </authorList>
    </citation>
    <scope>NUCLEOTIDE SEQUENCE</scope>
    <source>
        <strain evidence="5">MAH-26</strain>
    </source>
</reference>
<protein>
    <submittedName>
        <fullName evidence="5">Rhomboid family intramembrane serine protease</fullName>
    </submittedName>
</protein>
<dbReference type="GO" id="GO:0006508">
    <property type="term" value="P:proteolysis"/>
    <property type="evidence" value="ECO:0007669"/>
    <property type="project" value="UniProtKB-KW"/>
</dbReference>
<feature type="transmembrane region" description="Helical" evidence="3">
    <location>
        <begin position="330"/>
        <end position="352"/>
    </location>
</feature>
<dbReference type="AlphaFoldDB" id="A0A9E2S9W8"/>
<keyword evidence="3" id="KW-0472">Membrane</keyword>
<dbReference type="InterPro" id="IPR022764">
    <property type="entry name" value="Peptidase_S54_rhomboid_dom"/>
</dbReference>
<dbReference type="GO" id="GO:0004252">
    <property type="term" value="F:serine-type endopeptidase activity"/>
    <property type="evidence" value="ECO:0007669"/>
    <property type="project" value="InterPro"/>
</dbReference>
<gene>
    <name evidence="5" type="ORF">KTO63_15740</name>
</gene>
<dbReference type="GO" id="GO:0016020">
    <property type="term" value="C:membrane"/>
    <property type="evidence" value="ECO:0007669"/>
    <property type="project" value="InterPro"/>
</dbReference>
<evidence type="ECO:0000259" key="4">
    <source>
        <dbReference type="Pfam" id="PF01694"/>
    </source>
</evidence>
<keyword evidence="2" id="KW-0378">Hydrolase</keyword>
<feature type="transmembrane region" description="Helical" evidence="3">
    <location>
        <begin position="270"/>
        <end position="291"/>
    </location>
</feature>
<feature type="transmembrane region" description="Helical" evidence="3">
    <location>
        <begin position="412"/>
        <end position="431"/>
    </location>
</feature>
<evidence type="ECO:0000256" key="1">
    <source>
        <dbReference type="ARBA" id="ARBA00009045"/>
    </source>
</evidence>
<feature type="transmembrane region" description="Helical" evidence="3">
    <location>
        <begin position="437"/>
        <end position="455"/>
    </location>
</feature>
<name>A0A9E2S9W8_9BACT</name>
<comment type="caution">
    <text evidence="5">The sequence shown here is derived from an EMBL/GenBank/DDBJ whole genome shotgun (WGS) entry which is preliminary data.</text>
</comment>
<organism evidence="5 6">
    <name type="scientific">Pinibacter aurantiacus</name>
    <dbReference type="NCBI Taxonomy" id="2851599"/>
    <lineage>
        <taxon>Bacteria</taxon>
        <taxon>Pseudomonadati</taxon>
        <taxon>Bacteroidota</taxon>
        <taxon>Chitinophagia</taxon>
        <taxon>Chitinophagales</taxon>
        <taxon>Chitinophagaceae</taxon>
        <taxon>Pinibacter</taxon>
    </lineage>
</organism>
<dbReference type="PANTHER" id="PTHR43731:SF14">
    <property type="entry name" value="PRESENILIN-ASSOCIATED RHOMBOID-LIKE PROTEIN, MITOCHONDRIAL"/>
    <property type="match status" value="1"/>
</dbReference>
<keyword evidence="3" id="KW-1133">Transmembrane helix</keyword>
<evidence type="ECO:0000256" key="2">
    <source>
        <dbReference type="ARBA" id="ARBA00022801"/>
    </source>
</evidence>
<evidence type="ECO:0000313" key="5">
    <source>
        <dbReference type="EMBL" id="MBV4358616.1"/>
    </source>
</evidence>
<evidence type="ECO:0000256" key="3">
    <source>
        <dbReference type="SAM" id="Phobius"/>
    </source>
</evidence>
<feature type="domain" description="Peptidase S54 rhomboid" evidence="4">
    <location>
        <begin position="371"/>
        <end position="507"/>
    </location>
</feature>